<proteinExistence type="predicted"/>
<sequence length="228" mass="26936">MALKMRLLKLGHVRLIRMQILWVKHQFVVSIPSFRLYHDETQVIQWKLLKQRWGNKHLENVEVQCKLSKNDYLYVRKSNLEDCEKLYKSFTHYVGFSVRKSSCKKSEGVYKYYVCSKQGFKRTRTNNALKALKEVDGDTSESKISESESFIRSSNPEQIDILPPKYCHTKGSGKRIKGEKEIAMEQPKKKKKDFAKLVDNEAIMISYYLFQDKQDNYHGRGFEDYLDL</sequence>
<evidence type="ECO:0000313" key="1">
    <source>
        <dbReference type="EMBL" id="KAJ8420233.1"/>
    </source>
</evidence>
<name>A0A9Q1GKG4_9CARY</name>
<dbReference type="AlphaFoldDB" id="A0A9Q1GKG4"/>
<comment type="caution">
    <text evidence="1">The sequence shown here is derived from an EMBL/GenBank/DDBJ whole genome shotgun (WGS) entry which is preliminary data.</text>
</comment>
<dbReference type="EMBL" id="JAKOGI010003680">
    <property type="protein sequence ID" value="KAJ8420233.1"/>
    <property type="molecule type" value="Genomic_DNA"/>
</dbReference>
<gene>
    <name evidence="1" type="ORF">Cgig2_018530</name>
</gene>
<accession>A0A9Q1GKG4</accession>
<dbReference type="Proteomes" id="UP001153076">
    <property type="component" value="Unassembled WGS sequence"/>
</dbReference>
<organism evidence="1 2">
    <name type="scientific">Carnegiea gigantea</name>
    <dbReference type="NCBI Taxonomy" id="171969"/>
    <lineage>
        <taxon>Eukaryota</taxon>
        <taxon>Viridiplantae</taxon>
        <taxon>Streptophyta</taxon>
        <taxon>Embryophyta</taxon>
        <taxon>Tracheophyta</taxon>
        <taxon>Spermatophyta</taxon>
        <taxon>Magnoliopsida</taxon>
        <taxon>eudicotyledons</taxon>
        <taxon>Gunneridae</taxon>
        <taxon>Pentapetalae</taxon>
        <taxon>Caryophyllales</taxon>
        <taxon>Cactineae</taxon>
        <taxon>Cactaceae</taxon>
        <taxon>Cactoideae</taxon>
        <taxon>Echinocereeae</taxon>
        <taxon>Carnegiea</taxon>
    </lineage>
</organism>
<protein>
    <recommendedName>
        <fullName evidence="3">FAR1 domain-containing protein</fullName>
    </recommendedName>
</protein>
<evidence type="ECO:0008006" key="3">
    <source>
        <dbReference type="Google" id="ProtNLM"/>
    </source>
</evidence>
<keyword evidence="2" id="KW-1185">Reference proteome</keyword>
<reference evidence="1" key="1">
    <citation type="submission" date="2022-04" db="EMBL/GenBank/DDBJ databases">
        <title>Carnegiea gigantea Genome sequencing and assembly v2.</title>
        <authorList>
            <person name="Copetti D."/>
            <person name="Sanderson M.J."/>
            <person name="Burquez A."/>
            <person name="Wojciechowski M.F."/>
        </authorList>
    </citation>
    <scope>NUCLEOTIDE SEQUENCE</scope>
    <source>
        <strain evidence="1">SGP5-SGP5p</strain>
        <tissue evidence="1">Aerial part</tissue>
    </source>
</reference>
<evidence type="ECO:0000313" key="2">
    <source>
        <dbReference type="Proteomes" id="UP001153076"/>
    </source>
</evidence>